<comment type="caution">
    <text evidence="2">The sequence shown here is derived from an EMBL/GenBank/DDBJ whole genome shotgun (WGS) entry which is preliminary data.</text>
</comment>
<dbReference type="AlphaFoldDB" id="A0A364JZN5"/>
<keyword evidence="3" id="KW-1185">Reference proteome</keyword>
<evidence type="ECO:0000313" key="3">
    <source>
        <dbReference type="Proteomes" id="UP000249453"/>
    </source>
</evidence>
<reference evidence="2 3" key="1">
    <citation type="submission" date="2018-06" db="EMBL/GenBank/DDBJ databases">
        <title>Genomic Encyclopedia of Type Strains, Phase IV (KMG-IV): sequencing the most valuable type-strain genomes for metagenomic binning, comparative biology and taxonomic classification.</title>
        <authorList>
            <person name="Goeker M."/>
        </authorList>
    </citation>
    <scope>NUCLEOTIDE SEQUENCE [LARGE SCALE GENOMIC DNA]</scope>
    <source>
        <strain evidence="2 3">DSM 26720</strain>
    </source>
</reference>
<feature type="chain" id="PRO_5016569859" evidence="1">
    <location>
        <begin position="21"/>
        <end position="58"/>
    </location>
</feature>
<evidence type="ECO:0000313" key="2">
    <source>
        <dbReference type="EMBL" id="RAK34021.1"/>
    </source>
</evidence>
<feature type="signal peptide" evidence="1">
    <location>
        <begin position="1"/>
        <end position="20"/>
    </location>
</feature>
<name>A0A364JZN5_9HYPH</name>
<accession>A0A364JZN5</accession>
<protein>
    <submittedName>
        <fullName evidence="2">Uncharacterized protein</fullName>
    </submittedName>
</protein>
<dbReference type="Proteomes" id="UP000249453">
    <property type="component" value="Unassembled WGS sequence"/>
</dbReference>
<gene>
    <name evidence="2" type="ORF">C7374_101349</name>
</gene>
<evidence type="ECO:0000256" key="1">
    <source>
        <dbReference type="SAM" id="SignalP"/>
    </source>
</evidence>
<dbReference type="EMBL" id="QLMK01000001">
    <property type="protein sequence ID" value="RAK34021.1"/>
    <property type="molecule type" value="Genomic_DNA"/>
</dbReference>
<proteinExistence type="predicted"/>
<organism evidence="2 3">
    <name type="scientific">Falsochrobactrum ovis</name>
    <dbReference type="NCBI Taxonomy" id="1293442"/>
    <lineage>
        <taxon>Bacteria</taxon>
        <taxon>Pseudomonadati</taxon>
        <taxon>Pseudomonadota</taxon>
        <taxon>Alphaproteobacteria</taxon>
        <taxon>Hyphomicrobiales</taxon>
        <taxon>Brucellaceae</taxon>
        <taxon>Falsochrobactrum</taxon>
    </lineage>
</organism>
<sequence>MKKLAFAVILLAVGTNYASACLFDSDFDKCMKQCTASGDILYPICAIGASAPHNNSSH</sequence>
<keyword evidence="1" id="KW-0732">Signal</keyword>